<comment type="caution">
    <text evidence="2">The sequence shown here is derived from an EMBL/GenBank/DDBJ whole genome shotgun (WGS) entry which is preliminary data.</text>
</comment>
<reference evidence="2 3" key="1">
    <citation type="submission" date="2023-08" db="EMBL/GenBank/DDBJ databases">
        <title>Characterization of two Paracoccaceae strains isolated from Phycosphere and proposal of Xinfangfangia lacusdiani sp. nov.</title>
        <authorList>
            <person name="Deng Y."/>
            <person name="Zhang Y.Q."/>
        </authorList>
    </citation>
    <scope>NUCLEOTIDE SEQUENCE [LARGE SCALE GENOMIC DNA]</scope>
    <source>
        <strain evidence="2 3">CPCC 101601</strain>
    </source>
</reference>
<dbReference type="PANTHER" id="PTHR43433:SF5">
    <property type="entry name" value="AB HYDROLASE-1 DOMAIN-CONTAINING PROTEIN"/>
    <property type="match status" value="1"/>
</dbReference>
<dbReference type="GO" id="GO:0016787">
    <property type="term" value="F:hydrolase activity"/>
    <property type="evidence" value="ECO:0007669"/>
    <property type="project" value="UniProtKB-KW"/>
</dbReference>
<dbReference type="InterPro" id="IPR029058">
    <property type="entry name" value="AB_hydrolase_fold"/>
</dbReference>
<feature type="domain" description="AB hydrolase-1" evidence="1">
    <location>
        <begin position="25"/>
        <end position="122"/>
    </location>
</feature>
<keyword evidence="3" id="KW-1185">Reference proteome</keyword>
<dbReference type="SUPFAM" id="SSF53474">
    <property type="entry name" value="alpha/beta-Hydrolases"/>
    <property type="match status" value="1"/>
</dbReference>
<accession>A0ABU0VT06</accession>
<protein>
    <submittedName>
        <fullName evidence="2">Alpha/beta hydrolase</fullName>
    </submittedName>
</protein>
<evidence type="ECO:0000313" key="2">
    <source>
        <dbReference type="EMBL" id="MDQ2064849.1"/>
    </source>
</evidence>
<dbReference type="EMBL" id="JAVDBT010000001">
    <property type="protein sequence ID" value="MDQ2064849.1"/>
    <property type="molecule type" value="Genomic_DNA"/>
</dbReference>
<dbReference type="RefSeq" id="WP_306678350.1">
    <property type="nucleotide sequence ID" value="NZ_JAVDBT010000001.1"/>
</dbReference>
<evidence type="ECO:0000313" key="3">
    <source>
        <dbReference type="Proteomes" id="UP001239680"/>
    </source>
</evidence>
<dbReference type="Pfam" id="PF00561">
    <property type="entry name" value="Abhydrolase_1"/>
    <property type="match status" value="1"/>
</dbReference>
<gene>
    <name evidence="2" type="ORF">Q9295_00550</name>
</gene>
<dbReference type="Gene3D" id="3.40.50.1820">
    <property type="entry name" value="alpha/beta hydrolase"/>
    <property type="match status" value="1"/>
</dbReference>
<organism evidence="2 3">
    <name type="scientific">Pseudogemmobacter lacusdianii</name>
    <dbReference type="NCBI Taxonomy" id="3069608"/>
    <lineage>
        <taxon>Bacteria</taxon>
        <taxon>Pseudomonadati</taxon>
        <taxon>Pseudomonadota</taxon>
        <taxon>Alphaproteobacteria</taxon>
        <taxon>Rhodobacterales</taxon>
        <taxon>Paracoccaceae</taxon>
        <taxon>Pseudogemmobacter</taxon>
    </lineage>
</organism>
<dbReference type="InterPro" id="IPR050471">
    <property type="entry name" value="AB_hydrolase"/>
</dbReference>
<name>A0ABU0VT06_9RHOB</name>
<evidence type="ECO:0000259" key="1">
    <source>
        <dbReference type="Pfam" id="PF00561"/>
    </source>
</evidence>
<keyword evidence="2" id="KW-0378">Hydrolase</keyword>
<dbReference type="PANTHER" id="PTHR43433">
    <property type="entry name" value="HYDROLASE, ALPHA/BETA FOLD FAMILY PROTEIN"/>
    <property type="match status" value="1"/>
</dbReference>
<proteinExistence type="predicted"/>
<dbReference type="InterPro" id="IPR000073">
    <property type="entry name" value="AB_hydrolase_1"/>
</dbReference>
<sequence>MPSSLRFTAPDGASLAYQDEGQGLPVLCLSGLTRTMADFDYVAPHLTGCRVIRMDYRGRGESDWTGPQTYNVPTEAGDALALMDHLGLQQAAVLGTSRGGINGMYLAATAKARLLGLCLNDIGPVIHRPGLERIRDYIGRRPAAKTHAEAAAKMPHVMEGFANVPASRWLQEVQHFYDETPSGLQLKYDAALREPFLEGLSQPPADLWPMFEACTGLPLALIRGENSDLLTPEATAEMQARCPDMILAGVPDRAHVPFLDEPQSLMAIGKWLERLR</sequence>
<dbReference type="Proteomes" id="UP001239680">
    <property type="component" value="Unassembled WGS sequence"/>
</dbReference>